<evidence type="ECO:0000313" key="2">
    <source>
        <dbReference type="Proteomes" id="UP000886520"/>
    </source>
</evidence>
<organism evidence="1 2">
    <name type="scientific">Adiantum capillus-veneris</name>
    <name type="common">Maidenhair fern</name>
    <dbReference type="NCBI Taxonomy" id="13818"/>
    <lineage>
        <taxon>Eukaryota</taxon>
        <taxon>Viridiplantae</taxon>
        <taxon>Streptophyta</taxon>
        <taxon>Embryophyta</taxon>
        <taxon>Tracheophyta</taxon>
        <taxon>Polypodiopsida</taxon>
        <taxon>Polypodiidae</taxon>
        <taxon>Polypodiales</taxon>
        <taxon>Pteridineae</taxon>
        <taxon>Pteridaceae</taxon>
        <taxon>Vittarioideae</taxon>
        <taxon>Adiantum</taxon>
    </lineage>
</organism>
<sequence length="252" mass="26882">MEHSCDNTSAGFSDAVSGRRAAAAASALESGWTDYLISSWPDNHDDDDDDDVHTDCTTSWNYSSEGRPGPLVAPHMNAFQASTTYASSSSSEEAYLQGAIHTRLAQDARDSLIADHSRARHVLPVQSQPQYSHPILSAAAPALSSRRLVDGATPLSAGGRGSVYISDASSGSPPRSAQGRVYPVPDAKAFNCFTPVRMAQHKVMDNMASAAADSKGFKRARSLGAQYNVAPQEADTSCNRANLNNKVRRLIL</sequence>
<dbReference type="EMBL" id="JABFUD020000004">
    <property type="protein sequence ID" value="KAI5081281.1"/>
    <property type="molecule type" value="Genomic_DNA"/>
</dbReference>
<protein>
    <submittedName>
        <fullName evidence="1">Uncharacterized protein</fullName>
    </submittedName>
</protein>
<dbReference type="OrthoDB" id="2006489at2759"/>
<keyword evidence="2" id="KW-1185">Reference proteome</keyword>
<comment type="caution">
    <text evidence="1">The sequence shown here is derived from an EMBL/GenBank/DDBJ whole genome shotgun (WGS) entry which is preliminary data.</text>
</comment>
<evidence type="ECO:0000313" key="1">
    <source>
        <dbReference type="EMBL" id="KAI5081281.1"/>
    </source>
</evidence>
<proteinExistence type="predicted"/>
<dbReference type="AlphaFoldDB" id="A0A9D4ZPQ5"/>
<name>A0A9D4ZPQ5_ADICA</name>
<reference evidence="1" key="1">
    <citation type="submission" date="2021-01" db="EMBL/GenBank/DDBJ databases">
        <title>Adiantum capillus-veneris genome.</title>
        <authorList>
            <person name="Fang Y."/>
            <person name="Liao Q."/>
        </authorList>
    </citation>
    <scope>NUCLEOTIDE SEQUENCE</scope>
    <source>
        <strain evidence="1">H3</strain>
        <tissue evidence="1">Leaf</tissue>
    </source>
</reference>
<accession>A0A9D4ZPQ5</accession>
<dbReference type="Proteomes" id="UP000886520">
    <property type="component" value="Chromosome 4"/>
</dbReference>
<gene>
    <name evidence="1" type="ORF">GOP47_0004464</name>
</gene>